<evidence type="ECO:0000313" key="7">
    <source>
        <dbReference type="Proteomes" id="UP000320839"/>
    </source>
</evidence>
<dbReference type="GO" id="GO:0046873">
    <property type="term" value="F:metal ion transmembrane transporter activity"/>
    <property type="evidence" value="ECO:0007669"/>
    <property type="project" value="InterPro"/>
</dbReference>
<evidence type="ECO:0000256" key="2">
    <source>
        <dbReference type="ARBA" id="ARBA00022692"/>
    </source>
</evidence>
<feature type="transmembrane region" description="Helical" evidence="5">
    <location>
        <begin position="70"/>
        <end position="91"/>
    </location>
</feature>
<dbReference type="PANTHER" id="PTHR16950:SF16">
    <property type="entry name" value="ZINC TRANSPORTER ZIP13"/>
    <property type="match status" value="1"/>
</dbReference>
<dbReference type="Pfam" id="PF02535">
    <property type="entry name" value="Zip"/>
    <property type="match status" value="1"/>
</dbReference>
<protein>
    <submittedName>
        <fullName evidence="6">Zinc transporter ZupT</fullName>
    </submittedName>
</protein>
<evidence type="ECO:0000256" key="5">
    <source>
        <dbReference type="SAM" id="Phobius"/>
    </source>
</evidence>
<keyword evidence="2 5" id="KW-0812">Transmembrane</keyword>
<feature type="transmembrane region" description="Helical" evidence="5">
    <location>
        <begin position="194"/>
        <end position="213"/>
    </location>
</feature>
<dbReference type="OrthoDB" id="9806593at2"/>
<dbReference type="Proteomes" id="UP000320839">
    <property type="component" value="Chromosome"/>
</dbReference>
<evidence type="ECO:0000256" key="3">
    <source>
        <dbReference type="ARBA" id="ARBA00022989"/>
    </source>
</evidence>
<dbReference type="GO" id="GO:0016020">
    <property type="term" value="C:membrane"/>
    <property type="evidence" value="ECO:0007669"/>
    <property type="project" value="UniProtKB-SubCell"/>
</dbReference>
<proteinExistence type="predicted"/>
<evidence type="ECO:0000256" key="1">
    <source>
        <dbReference type="ARBA" id="ARBA00004141"/>
    </source>
</evidence>
<name>A0A518FW27_9PLAN</name>
<comment type="subcellular location">
    <subcellularLocation>
        <location evidence="1">Membrane</location>
        <topology evidence="1">Multi-pass membrane protein</topology>
    </subcellularLocation>
</comment>
<keyword evidence="3 5" id="KW-1133">Transmembrane helix</keyword>
<keyword evidence="4 5" id="KW-0472">Membrane</keyword>
<feature type="transmembrane region" description="Helical" evidence="5">
    <location>
        <begin position="39"/>
        <end position="58"/>
    </location>
</feature>
<organism evidence="6 7">
    <name type="scientific">Gimesia panareensis</name>
    <dbReference type="NCBI Taxonomy" id="2527978"/>
    <lineage>
        <taxon>Bacteria</taxon>
        <taxon>Pseudomonadati</taxon>
        <taxon>Planctomycetota</taxon>
        <taxon>Planctomycetia</taxon>
        <taxon>Planctomycetales</taxon>
        <taxon>Planctomycetaceae</taxon>
        <taxon>Gimesia</taxon>
    </lineage>
</organism>
<evidence type="ECO:0000256" key="4">
    <source>
        <dbReference type="ARBA" id="ARBA00023136"/>
    </source>
</evidence>
<feature type="transmembrane region" description="Helical" evidence="5">
    <location>
        <begin position="225"/>
        <end position="245"/>
    </location>
</feature>
<dbReference type="PANTHER" id="PTHR16950">
    <property type="entry name" value="ZINC TRANSPORTER SLC39A7 HISTIDINE-RICH MEMBRANE PROTEIN KE4"/>
    <property type="match status" value="1"/>
</dbReference>
<sequence length="249" mass="26929">MNVLTWIVISGITMSLIALVGGLTLVLKQCTLEKLLLPLVAFAAGSLIGGALFHMIPASVEQMGNTSRTYVWIVVGFLLFLALEQFLHWHHSHQLQQDSKKPLTYLILIADGLHNFIGGLFVAASFLIDVQLGITAWLVAAAHEVPQELGDFAVLVHGGWSKAGALTYNYLSSLTFLAGGLFVYGVSGTINVHFLVPFAAGNFLYIGAADLIPEIKNESDLHQNIIHFIAFAAGLAVLLSIRLYFPETG</sequence>
<dbReference type="EMBL" id="CP036317">
    <property type="protein sequence ID" value="QDV20557.1"/>
    <property type="molecule type" value="Genomic_DNA"/>
</dbReference>
<feature type="transmembrane region" description="Helical" evidence="5">
    <location>
        <begin position="6"/>
        <end position="27"/>
    </location>
</feature>
<feature type="transmembrane region" description="Helical" evidence="5">
    <location>
        <begin position="103"/>
        <end position="128"/>
    </location>
</feature>
<evidence type="ECO:0000313" key="6">
    <source>
        <dbReference type="EMBL" id="QDV20557.1"/>
    </source>
</evidence>
<dbReference type="AlphaFoldDB" id="A0A518FW27"/>
<gene>
    <name evidence="6" type="primary">zupT</name>
    <name evidence="6" type="ORF">Pan153_52330</name>
</gene>
<accession>A0A518FW27</accession>
<dbReference type="InterPro" id="IPR003689">
    <property type="entry name" value="ZIP"/>
</dbReference>
<feature type="transmembrane region" description="Helical" evidence="5">
    <location>
        <begin position="168"/>
        <end position="187"/>
    </location>
</feature>
<reference evidence="6 7" key="1">
    <citation type="submission" date="2019-02" db="EMBL/GenBank/DDBJ databases">
        <title>Deep-cultivation of Planctomycetes and their phenomic and genomic characterization uncovers novel biology.</title>
        <authorList>
            <person name="Wiegand S."/>
            <person name="Jogler M."/>
            <person name="Boedeker C."/>
            <person name="Pinto D."/>
            <person name="Vollmers J."/>
            <person name="Rivas-Marin E."/>
            <person name="Kohn T."/>
            <person name="Peeters S.H."/>
            <person name="Heuer A."/>
            <person name="Rast P."/>
            <person name="Oberbeckmann S."/>
            <person name="Bunk B."/>
            <person name="Jeske O."/>
            <person name="Meyerdierks A."/>
            <person name="Storesund J.E."/>
            <person name="Kallscheuer N."/>
            <person name="Luecker S."/>
            <person name="Lage O.M."/>
            <person name="Pohl T."/>
            <person name="Merkel B.J."/>
            <person name="Hornburger P."/>
            <person name="Mueller R.-W."/>
            <person name="Bruemmer F."/>
            <person name="Labrenz M."/>
            <person name="Spormann A.M."/>
            <person name="Op den Camp H."/>
            <person name="Overmann J."/>
            <person name="Amann R."/>
            <person name="Jetten M.S.M."/>
            <person name="Mascher T."/>
            <person name="Medema M.H."/>
            <person name="Devos D.P."/>
            <person name="Kaster A.-K."/>
            <person name="Ovreas L."/>
            <person name="Rohde M."/>
            <person name="Galperin M.Y."/>
            <person name="Jogler C."/>
        </authorList>
    </citation>
    <scope>NUCLEOTIDE SEQUENCE [LARGE SCALE GENOMIC DNA]</scope>
    <source>
        <strain evidence="6 7">Pan153</strain>
    </source>
</reference>
<dbReference type="RefSeq" id="WP_145458815.1">
    <property type="nucleotide sequence ID" value="NZ_CP036317.1"/>
</dbReference>